<dbReference type="PANTHER" id="PTHR22904:SF523">
    <property type="entry name" value="STRESS-INDUCED-PHOSPHOPROTEIN 1"/>
    <property type="match status" value="1"/>
</dbReference>
<dbReference type="GO" id="GO:0051879">
    <property type="term" value="F:Hsp90 protein binding"/>
    <property type="evidence" value="ECO:0007669"/>
    <property type="project" value="TreeGrafter"/>
</dbReference>
<dbReference type="SUPFAM" id="SSF48452">
    <property type="entry name" value="TPR-like"/>
    <property type="match status" value="1"/>
</dbReference>
<evidence type="ECO:0000313" key="5">
    <source>
        <dbReference type="Proteomes" id="UP001194468"/>
    </source>
</evidence>
<keyword evidence="2 3" id="KW-0802">TPR repeat</keyword>
<dbReference type="InterPro" id="IPR011990">
    <property type="entry name" value="TPR-like_helical_dom_sf"/>
</dbReference>
<comment type="caution">
    <text evidence="4">The sequence shown here is derived from an EMBL/GenBank/DDBJ whole genome shotgun (WGS) entry which is preliminary data.</text>
</comment>
<sequence length="126" mass="14297">MHTPAKGSLIRVLIKRSNAYVASGLWEPALNDANKVIELDPSSPWGYERKHAALHKAGDYENATHAFEEMLSKMSQSSDPEIHKLRYQHIGTKCWTTIFHIDVAYLPSFHPPLYLLPAILLLTYLV</sequence>
<dbReference type="PANTHER" id="PTHR22904">
    <property type="entry name" value="TPR REPEAT CONTAINING PROTEIN"/>
    <property type="match status" value="1"/>
</dbReference>
<dbReference type="EMBL" id="WHUW01000001">
    <property type="protein sequence ID" value="KAF8452399.1"/>
    <property type="molecule type" value="Genomic_DNA"/>
</dbReference>
<name>A0AAD4C9V5_BOLED</name>
<keyword evidence="5" id="KW-1185">Reference proteome</keyword>
<accession>A0AAD4C9V5</accession>
<proteinExistence type="predicted"/>
<evidence type="ECO:0000256" key="1">
    <source>
        <dbReference type="ARBA" id="ARBA00022737"/>
    </source>
</evidence>
<dbReference type="Proteomes" id="UP001194468">
    <property type="component" value="Unassembled WGS sequence"/>
</dbReference>
<feature type="repeat" description="TPR" evidence="3">
    <location>
        <begin position="10"/>
        <end position="43"/>
    </location>
</feature>
<evidence type="ECO:0000256" key="3">
    <source>
        <dbReference type="PROSITE-ProRule" id="PRU00339"/>
    </source>
</evidence>
<organism evidence="4 5">
    <name type="scientific">Boletus edulis BED1</name>
    <dbReference type="NCBI Taxonomy" id="1328754"/>
    <lineage>
        <taxon>Eukaryota</taxon>
        <taxon>Fungi</taxon>
        <taxon>Dikarya</taxon>
        <taxon>Basidiomycota</taxon>
        <taxon>Agaricomycotina</taxon>
        <taxon>Agaricomycetes</taxon>
        <taxon>Agaricomycetidae</taxon>
        <taxon>Boletales</taxon>
        <taxon>Boletineae</taxon>
        <taxon>Boletaceae</taxon>
        <taxon>Boletoideae</taxon>
        <taxon>Boletus</taxon>
    </lineage>
</organism>
<reference evidence="4" key="2">
    <citation type="journal article" date="2020" name="Nat. Commun.">
        <title>Large-scale genome sequencing of mycorrhizal fungi provides insights into the early evolution of symbiotic traits.</title>
        <authorList>
            <person name="Miyauchi S."/>
            <person name="Kiss E."/>
            <person name="Kuo A."/>
            <person name="Drula E."/>
            <person name="Kohler A."/>
            <person name="Sanchez-Garcia M."/>
            <person name="Morin E."/>
            <person name="Andreopoulos B."/>
            <person name="Barry K.W."/>
            <person name="Bonito G."/>
            <person name="Buee M."/>
            <person name="Carver A."/>
            <person name="Chen C."/>
            <person name="Cichocki N."/>
            <person name="Clum A."/>
            <person name="Culley D."/>
            <person name="Crous P.W."/>
            <person name="Fauchery L."/>
            <person name="Girlanda M."/>
            <person name="Hayes R.D."/>
            <person name="Keri Z."/>
            <person name="LaButti K."/>
            <person name="Lipzen A."/>
            <person name="Lombard V."/>
            <person name="Magnuson J."/>
            <person name="Maillard F."/>
            <person name="Murat C."/>
            <person name="Nolan M."/>
            <person name="Ohm R.A."/>
            <person name="Pangilinan J."/>
            <person name="Pereira M.F."/>
            <person name="Perotto S."/>
            <person name="Peter M."/>
            <person name="Pfister S."/>
            <person name="Riley R."/>
            <person name="Sitrit Y."/>
            <person name="Stielow J.B."/>
            <person name="Szollosi G."/>
            <person name="Zifcakova L."/>
            <person name="Stursova M."/>
            <person name="Spatafora J.W."/>
            <person name="Tedersoo L."/>
            <person name="Vaario L.M."/>
            <person name="Yamada A."/>
            <person name="Yan M."/>
            <person name="Wang P."/>
            <person name="Xu J."/>
            <person name="Bruns T."/>
            <person name="Baldrian P."/>
            <person name="Vilgalys R."/>
            <person name="Dunand C."/>
            <person name="Henrissat B."/>
            <person name="Grigoriev I.V."/>
            <person name="Hibbett D."/>
            <person name="Nagy L.G."/>
            <person name="Martin F.M."/>
        </authorList>
    </citation>
    <scope>NUCLEOTIDE SEQUENCE</scope>
    <source>
        <strain evidence="4">BED1</strain>
    </source>
</reference>
<protein>
    <submittedName>
        <fullName evidence="4">Uncharacterized protein</fullName>
    </submittedName>
</protein>
<dbReference type="AlphaFoldDB" id="A0AAD4C9V5"/>
<reference evidence="4" key="1">
    <citation type="submission" date="2019-10" db="EMBL/GenBank/DDBJ databases">
        <authorList>
            <consortium name="DOE Joint Genome Institute"/>
            <person name="Kuo A."/>
            <person name="Miyauchi S."/>
            <person name="Kiss E."/>
            <person name="Drula E."/>
            <person name="Kohler A."/>
            <person name="Sanchez-Garcia M."/>
            <person name="Andreopoulos B."/>
            <person name="Barry K.W."/>
            <person name="Bonito G."/>
            <person name="Buee M."/>
            <person name="Carver A."/>
            <person name="Chen C."/>
            <person name="Cichocki N."/>
            <person name="Clum A."/>
            <person name="Culley D."/>
            <person name="Crous P.W."/>
            <person name="Fauchery L."/>
            <person name="Girlanda M."/>
            <person name="Hayes R."/>
            <person name="Keri Z."/>
            <person name="LaButti K."/>
            <person name="Lipzen A."/>
            <person name="Lombard V."/>
            <person name="Magnuson J."/>
            <person name="Maillard F."/>
            <person name="Morin E."/>
            <person name="Murat C."/>
            <person name="Nolan M."/>
            <person name="Ohm R."/>
            <person name="Pangilinan J."/>
            <person name="Pereira M."/>
            <person name="Perotto S."/>
            <person name="Peter M."/>
            <person name="Riley R."/>
            <person name="Sitrit Y."/>
            <person name="Stielow B."/>
            <person name="Szollosi G."/>
            <person name="Zifcakova L."/>
            <person name="Stursova M."/>
            <person name="Spatafora J.W."/>
            <person name="Tedersoo L."/>
            <person name="Vaario L.-M."/>
            <person name="Yamada A."/>
            <person name="Yan M."/>
            <person name="Wang P."/>
            <person name="Xu J."/>
            <person name="Bruns T."/>
            <person name="Baldrian P."/>
            <person name="Vilgalys R."/>
            <person name="Henrissat B."/>
            <person name="Grigoriev I.V."/>
            <person name="Hibbett D."/>
            <person name="Nagy L.G."/>
            <person name="Martin F.M."/>
        </authorList>
    </citation>
    <scope>NUCLEOTIDE SEQUENCE</scope>
    <source>
        <strain evidence="4">BED1</strain>
    </source>
</reference>
<dbReference type="InterPro" id="IPR019734">
    <property type="entry name" value="TPR_rpt"/>
</dbReference>
<dbReference type="Gene3D" id="1.25.40.10">
    <property type="entry name" value="Tetratricopeptide repeat domain"/>
    <property type="match status" value="1"/>
</dbReference>
<gene>
    <name evidence="4" type="ORF">L210DRAFT_3518492</name>
</gene>
<keyword evidence="1" id="KW-0677">Repeat</keyword>
<evidence type="ECO:0000256" key="2">
    <source>
        <dbReference type="ARBA" id="ARBA00022803"/>
    </source>
</evidence>
<evidence type="ECO:0000313" key="4">
    <source>
        <dbReference type="EMBL" id="KAF8452399.1"/>
    </source>
</evidence>
<dbReference type="PROSITE" id="PS50005">
    <property type="entry name" value="TPR"/>
    <property type="match status" value="1"/>
</dbReference>